<evidence type="ECO:0000313" key="2">
    <source>
        <dbReference type="EMBL" id="KDR82687.1"/>
    </source>
</evidence>
<dbReference type="SUPFAM" id="SSF81383">
    <property type="entry name" value="F-box domain"/>
    <property type="match status" value="1"/>
</dbReference>
<dbReference type="InterPro" id="IPR032675">
    <property type="entry name" value="LRR_dom_sf"/>
</dbReference>
<gene>
    <name evidence="2" type="ORF">GALMADRAFT_238176</name>
</gene>
<dbReference type="Gene3D" id="3.80.10.10">
    <property type="entry name" value="Ribonuclease Inhibitor"/>
    <property type="match status" value="1"/>
</dbReference>
<protein>
    <recommendedName>
        <fullName evidence="1">F-box domain-containing protein</fullName>
    </recommendedName>
</protein>
<dbReference type="HOGENOM" id="CLU_039202_0_0_1"/>
<dbReference type="STRING" id="685588.A0A067TK18"/>
<dbReference type="InterPro" id="IPR036047">
    <property type="entry name" value="F-box-like_dom_sf"/>
</dbReference>
<dbReference type="Proteomes" id="UP000027222">
    <property type="component" value="Unassembled WGS sequence"/>
</dbReference>
<dbReference type="PROSITE" id="PS50181">
    <property type="entry name" value="FBOX"/>
    <property type="match status" value="1"/>
</dbReference>
<reference evidence="3" key="1">
    <citation type="journal article" date="2014" name="Proc. Natl. Acad. Sci. U.S.A.">
        <title>Extensive sampling of basidiomycete genomes demonstrates inadequacy of the white-rot/brown-rot paradigm for wood decay fungi.</title>
        <authorList>
            <person name="Riley R."/>
            <person name="Salamov A.A."/>
            <person name="Brown D.W."/>
            <person name="Nagy L.G."/>
            <person name="Floudas D."/>
            <person name="Held B.W."/>
            <person name="Levasseur A."/>
            <person name="Lombard V."/>
            <person name="Morin E."/>
            <person name="Otillar R."/>
            <person name="Lindquist E.A."/>
            <person name="Sun H."/>
            <person name="LaButti K.M."/>
            <person name="Schmutz J."/>
            <person name="Jabbour D."/>
            <person name="Luo H."/>
            <person name="Baker S.E."/>
            <person name="Pisabarro A.G."/>
            <person name="Walton J.D."/>
            <person name="Blanchette R.A."/>
            <person name="Henrissat B."/>
            <person name="Martin F."/>
            <person name="Cullen D."/>
            <person name="Hibbett D.S."/>
            <person name="Grigoriev I.V."/>
        </authorList>
    </citation>
    <scope>NUCLEOTIDE SEQUENCE [LARGE SCALE GENOMIC DNA]</scope>
    <source>
        <strain evidence="3">CBS 339.88</strain>
    </source>
</reference>
<feature type="domain" description="F-box" evidence="1">
    <location>
        <begin position="72"/>
        <end position="122"/>
    </location>
</feature>
<evidence type="ECO:0000313" key="3">
    <source>
        <dbReference type="Proteomes" id="UP000027222"/>
    </source>
</evidence>
<dbReference type="EMBL" id="KL142369">
    <property type="protein sequence ID" value="KDR82687.1"/>
    <property type="molecule type" value="Genomic_DNA"/>
</dbReference>
<keyword evidence="3" id="KW-1185">Reference proteome</keyword>
<dbReference type="Pfam" id="PF12937">
    <property type="entry name" value="F-box-like"/>
    <property type="match status" value="1"/>
</dbReference>
<dbReference type="InterPro" id="IPR001810">
    <property type="entry name" value="F-box_dom"/>
</dbReference>
<dbReference type="OrthoDB" id="3181259at2759"/>
<sequence>MSSSRTRFPVLAFSRSLITFVKSKLSCSFSFRSQPPPQPPNLPLAHPPRRRVISQPRHLRRIPLHNEYVSHIHFIHRLPVEILSLIFVIASEQDTFFPITISHVCGAWRQIALHTPALWRRIALGPQEHMWRERLRRARACSLDIQLLPWRTTQSGSRRSQDLNPFSVHWYMQMALPYIRHWRSLEICFAEVSPYLWKAALAGCVVPAPKLEELSLVYRYNDDTQEFLLFSAYSPRLRRLSIDGIRLAWMPSLFGNLTFLDYTHHGFTSGYQAVHDVISILTVTTRLTEFRILFPRGQLVRLPPRRDIRPKRVALPHLRHLVLRVDGSDIPFELAHLVTLISSPFLSSLRLIDLRRANHSFPSLKSFFYVYALPRNLRIVYIGHGWYDPRMIHAMIHSLPQLSRIVVKRSRVPEQVLNVNNHIGRDYIARSISRAQGQLSHRHYHIDHLNVQYFPRGSKA</sequence>
<evidence type="ECO:0000259" key="1">
    <source>
        <dbReference type="PROSITE" id="PS50181"/>
    </source>
</evidence>
<organism evidence="2 3">
    <name type="scientific">Galerina marginata (strain CBS 339.88)</name>
    <dbReference type="NCBI Taxonomy" id="685588"/>
    <lineage>
        <taxon>Eukaryota</taxon>
        <taxon>Fungi</taxon>
        <taxon>Dikarya</taxon>
        <taxon>Basidiomycota</taxon>
        <taxon>Agaricomycotina</taxon>
        <taxon>Agaricomycetes</taxon>
        <taxon>Agaricomycetidae</taxon>
        <taxon>Agaricales</taxon>
        <taxon>Agaricineae</taxon>
        <taxon>Strophariaceae</taxon>
        <taxon>Galerina</taxon>
    </lineage>
</organism>
<dbReference type="Gene3D" id="1.20.1280.50">
    <property type="match status" value="1"/>
</dbReference>
<accession>A0A067TK18</accession>
<proteinExistence type="predicted"/>
<dbReference type="AlphaFoldDB" id="A0A067TK18"/>
<dbReference type="SUPFAM" id="SSF52058">
    <property type="entry name" value="L domain-like"/>
    <property type="match status" value="1"/>
</dbReference>
<name>A0A067TK18_GALM3</name>